<sequence>MSSPIYALPRRSRILVTGANGYIASHVCDPLLKLGYRVRGTTRTPKPWLDEYFGAKYGGKLETVLVTSFEDQETLSRVLDDVQGVIHVASDVTFGPDPEAVIPWVVKAAVSILEAAAKRVSVKRVVLVSSSSAVYSLSPSPEGRTVDQGLLVSGLSRGERTDPSVLDSWNDKAVKTAWDPNTPANEKGVAVYSASKTEGERHAWKWVREHDPHYKFNTIIPCFNLGTILHPEIFRSSMGYVRNLLKGDATAVMMFEELTEHFVDVEDVARLCIVGLLDSVMTWPELVSRIRKLRPNDTLIPDALDKGIRDQKKVVSRDRAEELLQEFFGQLGWIPIHESLERGIEGWD</sequence>
<dbReference type="GO" id="GO:0016616">
    <property type="term" value="F:oxidoreductase activity, acting on the CH-OH group of donors, NAD or NADP as acceptor"/>
    <property type="evidence" value="ECO:0007669"/>
    <property type="project" value="TreeGrafter"/>
</dbReference>
<dbReference type="VEuPathDB" id="FungiDB:BO71DRAFT_450882"/>
<evidence type="ECO:0000256" key="2">
    <source>
        <dbReference type="ARBA" id="ARBA00023445"/>
    </source>
</evidence>
<accession>A0A319D7L3</accession>
<protein>
    <submittedName>
        <fullName evidence="4">Aldehyde reductase II</fullName>
    </submittedName>
</protein>
<dbReference type="SUPFAM" id="SSF51735">
    <property type="entry name" value="NAD(P)-binding Rossmann-fold domains"/>
    <property type="match status" value="1"/>
</dbReference>
<evidence type="ECO:0000259" key="3">
    <source>
        <dbReference type="Pfam" id="PF01370"/>
    </source>
</evidence>
<reference evidence="4 5" key="1">
    <citation type="submission" date="2018-02" db="EMBL/GenBank/DDBJ databases">
        <title>The genomes of Aspergillus section Nigri reveals drivers in fungal speciation.</title>
        <authorList>
            <consortium name="DOE Joint Genome Institute"/>
            <person name="Vesth T.C."/>
            <person name="Nybo J."/>
            <person name="Theobald S."/>
            <person name="Brandl J."/>
            <person name="Frisvad J.C."/>
            <person name="Nielsen K.F."/>
            <person name="Lyhne E.K."/>
            <person name="Kogle M.E."/>
            <person name="Kuo A."/>
            <person name="Riley R."/>
            <person name="Clum A."/>
            <person name="Nolan M."/>
            <person name="Lipzen A."/>
            <person name="Salamov A."/>
            <person name="Henrissat B."/>
            <person name="Wiebenga A."/>
            <person name="De vries R.P."/>
            <person name="Grigoriev I.V."/>
            <person name="Mortensen U.H."/>
            <person name="Andersen M.R."/>
            <person name="Baker S.E."/>
        </authorList>
    </citation>
    <scope>NUCLEOTIDE SEQUENCE [LARGE SCALE GENOMIC DNA]</scope>
    <source>
        <strain evidence="4 5">CBS 707.79</strain>
    </source>
</reference>
<evidence type="ECO:0000256" key="1">
    <source>
        <dbReference type="ARBA" id="ARBA00023002"/>
    </source>
</evidence>
<proteinExistence type="inferred from homology"/>
<keyword evidence="5" id="KW-1185">Reference proteome</keyword>
<organism evidence="4 5">
    <name type="scientific">Aspergillus ellipticus CBS 707.79</name>
    <dbReference type="NCBI Taxonomy" id="1448320"/>
    <lineage>
        <taxon>Eukaryota</taxon>
        <taxon>Fungi</taxon>
        <taxon>Dikarya</taxon>
        <taxon>Ascomycota</taxon>
        <taxon>Pezizomycotina</taxon>
        <taxon>Eurotiomycetes</taxon>
        <taxon>Eurotiomycetidae</taxon>
        <taxon>Eurotiales</taxon>
        <taxon>Aspergillaceae</taxon>
        <taxon>Aspergillus</taxon>
        <taxon>Aspergillus subgen. Circumdati</taxon>
    </lineage>
</organism>
<dbReference type="Gene3D" id="3.40.50.720">
    <property type="entry name" value="NAD(P)-binding Rossmann-like Domain"/>
    <property type="match status" value="1"/>
</dbReference>
<dbReference type="OrthoDB" id="2735536at2759"/>
<feature type="domain" description="NAD-dependent epimerase/dehydratase" evidence="3">
    <location>
        <begin position="14"/>
        <end position="142"/>
    </location>
</feature>
<comment type="similarity">
    <text evidence="2">Belongs to the NAD(P)-dependent epimerase/dehydratase family. Dihydroflavonol-4-reductase subfamily.</text>
</comment>
<dbReference type="InterPro" id="IPR001509">
    <property type="entry name" value="Epimerase_deHydtase"/>
</dbReference>
<dbReference type="Pfam" id="PF01370">
    <property type="entry name" value="Epimerase"/>
    <property type="match status" value="1"/>
</dbReference>
<dbReference type="STRING" id="1448320.A0A319D7L3"/>
<evidence type="ECO:0000313" key="4">
    <source>
        <dbReference type="EMBL" id="PYH93219.1"/>
    </source>
</evidence>
<dbReference type="EMBL" id="KZ825897">
    <property type="protein sequence ID" value="PYH93219.1"/>
    <property type="molecule type" value="Genomic_DNA"/>
</dbReference>
<dbReference type="InterPro" id="IPR036291">
    <property type="entry name" value="NAD(P)-bd_dom_sf"/>
</dbReference>
<gene>
    <name evidence="4" type="ORF">BO71DRAFT_450882</name>
</gene>
<dbReference type="InterPro" id="IPR050425">
    <property type="entry name" value="NAD(P)_dehydrat-like"/>
</dbReference>
<dbReference type="AlphaFoldDB" id="A0A319D7L3"/>
<dbReference type="Proteomes" id="UP000247810">
    <property type="component" value="Unassembled WGS sequence"/>
</dbReference>
<name>A0A319D7L3_9EURO</name>
<dbReference type="PANTHER" id="PTHR10366">
    <property type="entry name" value="NAD DEPENDENT EPIMERASE/DEHYDRATASE"/>
    <property type="match status" value="1"/>
</dbReference>
<dbReference type="PANTHER" id="PTHR10366:SF562">
    <property type="entry name" value="ALDEHYDE REDUCTASE II (AFU_ORTHOLOGUE AFUA_1G11360)"/>
    <property type="match status" value="1"/>
</dbReference>
<evidence type="ECO:0000313" key="5">
    <source>
        <dbReference type="Proteomes" id="UP000247810"/>
    </source>
</evidence>
<keyword evidence="1" id="KW-0560">Oxidoreductase</keyword>